<reference evidence="3 4" key="1">
    <citation type="submission" date="2018-03" db="EMBL/GenBank/DDBJ databases">
        <title>Genomic Encyclopedia of Archaeal and Bacterial Type Strains, Phase II (KMG-II): from individual species to whole genera.</title>
        <authorList>
            <person name="Goeker M."/>
        </authorList>
    </citation>
    <scope>NUCLEOTIDE SEQUENCE [LARGE SCALE GENOMIC DNA]</scope>
    <source>
        <strain evidence="3 4">DSM 100346</strain>
    </source>
</reference>
<feature type="domain" description="AB hydrolase-1" evidence="2">
    <location>
        <begin position="15"/>
        <end position="241"/>
    </location>
</feature>
<dbReference type="PANTHER" id="PTHR46118">
    <property type="entry name" value="PROTEIN ABHD11"/>
    <property type="match status" value="1"/>
</dbReference>
<dbReference type="EMBL" id="QGDT01000003">
    <property type="protein sequence ID" value="PWJ58764.1"/>
    <property type="molecule type" value="Genomic_DNA"/>
</dbReference>
<evidence type="ECO:0000256" key="1">
    <source>
        <dbReference type="ARBA" id="ARBA00022801"/>
    </source>
</evidence>
<organism evidence="3 4">
    <name type="scientific">Dyadobacter jejuensis</name>
    <dbReference type="NCBI Taxonomy" id="1082580"/>
    <lineage>
        <taxon>Bacteria</taxon>
        <taxon>Pseudomonadati</taxon>
        <taxon>Bacteroidota</taxon>
        <taxon>Cytophagia</taxon>
        <taxon>Cytophagales</taxon>
        <taxon>Spirosomataceae</taxon>
        <taxon>Dyadobacter</taxon>
    </lineage>
</organism>
<name>A0A316ANQ2_9BACT</name>
<dbReference type="RefSeq" id="WP_109673702.1">
    <property type="nucleotide sequence ID" value="NZ_QGDT01000003.1"/>
</dbReference>
<dbReference type="PANTHER" id="PTHR46118:SF4">
    <property type="entry name" value="PROTEIN ABHD11"/>
    <property type="match status" value="1"/>
</dbReference>
<comment type="caution">
    <text evidence="3">The sequence shown here is derived from an EMBL/GenBank/DDBJ whole genome shotgun (WGS) entry which is preliminary data.</text>
</comment>
<dbReference type="InterPro" id="IPR029058">
    <property type="entry name" value="AB_hydrolase_fold"/>
</dbReference>
<dbReference type="OrthoDB" id="9808398at2"/>
<dbReference type="InterPro" id="IPR000073">
    <property type="entry name" value="AB_hydrolase_1"/>
</dbReference>
<protein>
    <submittedName>
        <fullName evidence="3">Pimeloyl-ACP methyl ester carboxylesterase</fullName>
    </submittedName>
</protein>
<evidence type="ECO:0000259" key="2">
    <source>
        <dbReference type="Pfam" id="PF00561"/>
    </source>
</evidence>
<accession>A0A316ANQ2</accession>
<dbReference type="SUPFAM" id="SSF53474">
    <property type="entry name" value="alpha/beta-Hydrolases"/>
    <property type="match status" value="1"/>
</dbReference>
<dbReference type="GO" id="GO:0016787">
    <property type="term" value="F:hydrolase activity"/>
    <property type="evidence" value="ECO:0007669"/>
    <property type="project" value="UniProtKB-KW"/>
</dbReference>
<dbReference type="AlphaFoldDB" id="A0A316ANQ2"/>
<evidence type="ECO:0000313" key="3">
    <source>
        <dbReference type="EMBL" id="PWJ58764.1"/>
    </source>
</evidence>
<keyword evidence="4" id="KW-1185">Reference proteome</keyword>
<gene>
    <name evidence="3" type="ORF">CLV98_103131</name>
</gene>
<dbReference type="Gene3D" id="3.40.50.1820">
    <property type="entry name" value="alpha/beta hydrolase"/>
    <property type="match status" value="1"/>
</dbReference>
<evidence type="ECO:0000313" key="4">
    <source>
        <dbReference type="Proteomes" id="UP000245880"/>
    </source>
</evidence>
<dbReference type="Pfam" id="PF00561">
    <property type="entry name" value="Abhydrolase_1"/>
    <property type="match status" value="1"/>
</dbReference>
<proteinExistence type="predicted"/>
<dbReference type="PRINTS" id="PR00111">
    <property type="entry name" value="ABHYDROLASE"/>
</dbReference>
<sequence length="254" mass="28748">MKLNFKKIGDSGPQLLILHGVFGFLDNWLTMGKNLADAGFQVYLVDQRNHGRSPHRDSMDYKSFADDLNTFITDHNLVKPILIGHSMGGKTVMQYAVQHPESLSKLVVVDIGPKQYPIHHQRLLEGLNHIDLSSVNNRQDADRQLAEYESNLGVRQFLLKNLYRTEENTFAWRFNLPVLTKDMPNVGQAITGPVVTAPTYFIRGGNSDYILDEDIPAIQQQFPAAQVITVPHSGHWIHAEQPQQFLKELLGILK</sequence>
<dbReference type="Proteomes" id="UP000245880">
    <property type="component" value="Unassembled WGS sequence"/>
</dbReference>
<keyword evidence="1" id="KW-0378">Hydrolase</keyword>